<sequence>MYAYVKLINSGKFTTVGTNQIKNYKPNRPSKVFEVKIKGEYHKCLIGLTNESKEGLTDQINKGGRVRFPPAALLSDLSEIDEKTCPKEKKSVVEDNTRDILNKKLSAINKVLFIILND</sequence>
<dbReference type="EMBL" id="CAJNRD030001114">
    <property type="protein sequence ID" value="CAG5073452.1"/>
    <property type="molecule type" value="Genomic_DNA"/>
</dbReference>
<dbReference type="OrthoDB" id="8118850at2759"/>
<evidence type="ECO:0000313" key="1">
    <source>
        <dbReference type="EMBL" id="CAG5073452.1"/>
    </source>
</evidence>
<gene>
    <name evidence="1" type="ORF">HICCMSTLAB_LOCUS395</name>
</gene>
<dbReference type="AlphaFoldDB" id="A0A8J2EHY5"/>
<protein>
    <submittedName>
        <fullName evidence="1">Uncharacterized protein</fullName>
    </submittedName>
</protein>
<proteinExistence type="predicted"/>
<name>A0A8J2EHY5_COTCN</name>
<keyword evidence="2" id="KW-1185">Reference proteome</keyword>
<dbReference type="Proteomes" id="UP000786811">
    <property type="component" value="Unassembled WGS sequence"/>
</dbReference>
<reference evidence="1" key="1">
    <citation type="submission" date="2021-04" db="EMBL/GenBank/DDBJ databases">
        <authorList>
            <person name="Chebbi M.A.C M."/>
        </authorList>
    </citation>
    <scope>NUCLEOTIDE SEQUENCE</scope>
</reference>
<evidence type="ECO:0000313" key="2">
    <source>
        <dbReference type="Proteomes" id="UP000786811"/>
    </source>
</evidence>
<accession>A0A8J2EHY5</accession>
<comment type="caution">
    <text evidence="1">The sequence shown here is derived from an EMBL/GenBank/DDBJ whole genome shotgun (WGS) entry which is preliminary data.</text>
</comment>
<organism evidence="1 2">
    <name type="scientific">Cotesia congregata</name>
    <name type="common">Parasitoid wasp</name>
    <name type="synonym">Apanteles congregatus</name>
    <dbReference type="NCBI Taxonomy" id="51543"/>
    <lineage>
        <taxon>Eukaryota</taxon>
        <taxon>Metazoa</taxon>
        <taxon>Ecdysozoa</taxon>
        <taxon>Arthropoda</taxon>
        <taxon>Hexapoda</taxon>
        <taxon>Insecta</taxon>
        <taxon>Pterygota</taxon>
        <taxon>Neoptera</taxon>
        <taxon>Endopterygota</taxon>
        <taxon>Hymenoptera</taxon>
        <taxon>Apocrita</taxon>
        <taxon>Ichneumonoidea</taxon>
        <taxon>Braconidae</taxon>
        <taxon>Microgastrinae</taxon>
        <taxon>Cotesia</taxon>
    </lineage>
</organism>